<evidence type="ECO:0000256" key="1">
    <source>
        <dbReference type="ARBA" id="ARBA00023157"/>
    </source>
</evidence>
<organism evidence="4">
    <name type="scientific">Cuerna arida</name>
    <dbReference type="NCBI Taxonomy" id="1464854"/>
    <lineage>
        <taxon>Eukaryota</taxon>
        <taxon>Metazoa</taxon>
        <taxon>Ecdysozoa</taxon>
        <taxon>Arthropoda</taxon>
        <taxon>Hexapoda</taxon>
        <taxon>Insecta</taxon>
        <taxon>Pterygota</taxon>
        <taxon>Neoptera</taxon>
        <taxon>Paraneoptera</taxon>
        <taxon>Hemiptera</taxon>
        <taxon>Auchenorrhyncha</taxon>
        <taxon>Membracoidea</taxon>
        <taxon>Cicadellidae</taxon>
        <taxon>Cicadellinae</taxon>
        <taxon>Proconiini</taxon>
        <taxon>Cuerna</taxon>
    </lineage>
</organism>
<dbReference type="InterPro" id="IPR008979">
    <property type="entry name" value="Galactose-bd-like_sf"/>
</dbReference>
<dbReference type="GO" id="GO:0005737">
    <property type="term" value="C:cytoplasm"/>
    <property type="evidence" value="ECO:0007669"/>
    <property type="project" value="UniProtKB-ARBA"/>
</dbReference>
<dbReference type="InterPro" id="IPR017937">
    <property type="entry name" value="Thioredoxin_CS"/>
</dbReference>
<evidence type="ECO:0008006" key="5">
    <source>
        <dbReference type="Google" id="ProtNLM"/>
    </source>
</evidence>
<dbReference type="PRINTS" id="PR00421">
    <property type="entry name" value="THIOREDOXIN"/>
</dbReference>
<dbReference type="PROSITE" id="PS51532">
    <property type="entry name" value="PITH"/>
    <property type="match status" value="1"/>
</dbReference>
<feature type="domain" description="Thioredoxin" evidence="2">
    <location>
        <begin position="1"/>
        <end position="107"/>
    </location>
</feature>
<dbReference type="InterPro" id="IPR036249">
    <property type="entry name" value="Thioredoxin-like_sf"/>
</dbReference>
<evidence type="ECO:0000259" key="2">
    <source>
        <dbReference type="PROSITE" id="PS51352"/>
    </source>
</evidence>
<dbReference type="Pfam" id="PF00085">
    <property type="entry name" value="Thioredoxin"/>
    <property type="match status" value="1"/>
</dbReference>
<reference evidence="4" key="1">
    <citation type="submission" date="2015-11" db="EMBL/GenBank/DDBJ databases">
        <title>De novo transcriptome assembly of four potential Pierce s Disease insect vectors from Arizona vineyards.</title>
        <authorList>
            <person name="Tassone E.E."/>
        </authorList>
    </citation>
    <scope>NUCLEOTIDE SEQUENCE</scope>
</reference>
<dbReference type="CDD" id="cd02947">
    <property type="entry name" value="TRX_family"/>
    <property type="match status" value="1"/>
</dbReference>
<dbReference type="Pfam" id="PF06201">
    <property type="entry name" value="PITH"/>
    <property type="match status" value="1"/>
</dbReference>
<dbReference type="PROSITE" id="PS51352">
    <property type="entry name" value="THIOREDOXIN_2"/>
    <property type="match status" value="1"/>
</dbReference>
<evidence type="ECO:0000313" key="4">
    <source>
        <dbReference type="EMBL" id="JAS68968.1"/>
    </source>
</evidence>
<dbReference type="InterPro" id="IPR013766">
    <property type="entry name" value="Thioredoxin_domain"/>
</dbReference>
<dbReference type="SUPFAM" id="SSF52833">
    <property type="entry name" value="Thioredoxin-like"/>
    <property type="match status" value="1"/>
</dbReference>
<dbReference type="InterPro" id="IPR010400">
    <property type="entry name" value="PITH_dom"/>
</dbReference>
<keyword evidence="1" id="KW-1015">Disulfide bond</keyword>
<dbReference type="PANTHER" id="PTHR46115">
    <property type="entry name" value="THIOREDOXIN-LIKE PROTEIN 1"/>
    <property type="match status" value="1"/>
</dbReference>
<protein>
    <recommendedName>
        <fullName evidence="5">PITH domain-containing protein</fullName>
    </recommendedName>
</protein>
<name>A0A1B6H2V4_9HEMI</name>
<dbReference type="Gene3D" id="3.40.30.10">
    <property type="entry name" value="Glutaredoxin"/>
    <property type="match status" value="1"/>
</dbReference>
<dbReference type="InterPro" id="IPR037047">
    <property type="entry name" value="PITH_dom_sf"/>
</dbReference>
<sequence length="289" mass="32253">MSVIAITSDSQFQTQLTSNASKLIVVDFTASWCGPCLRMAPVFEQLSRTYNRAVFLKVDVDVCQETAAAQGVSSMPTFIFYRNRTKIDRMSGADPTLLEEKIRQYYNTGLENEEESASNAQGHMDLTPFIMSKHCEALNESNNHTLAHCLQGDENFLESSCDNQLIIPIVFSQAVKIHSIRFKAPASNGPKTVKLFINQPNTLDFDEATNNVPTQILEVNPNDLSAGNAINLRFVKFQNVQNIQIFVQDNQDGSDVTRIDHLQLIGSPIVTTNMSDFKRVAGKKGELHY</sequence>
<proteinExistence type="predicted"/>
<dbReference type="SUPFAM" id="SSF49785">
    <property type="entry name" value="Galactose-binding domain-like"/>
    <property type="match status" value="1"/>
</dbReference>
<dbReference type="PROSITE" id="PS00194">
    <property type="entry name" value="THIOREDOXIN_1"/>
    <property type="match status" value="1"/>
</dbReference>
<dbReference type="Gene3D" id="2.60.120.470">
    <property type="entry name" value="PITH domain"/>
    <property type="match status" value="1"/>
</dbReference>
<dbReference type="EMBL" id="GECZ01000801">
    <property type="protein sequence ID" value="JAS68968.1"/>
    <property type="molecule type" value="Transcribed_RNA"/>
</dbReference>
<dbReference type="FunFam" id="3.40.30.10:FF:000245">
    <property type="entry name" value="Thioredoxin"/>
    <property type="match status" value="1"/>
</dbReference>
<accession>A0A1B6H2V4</accession>
<evidence type="ECO:0000259" key="3">
    <source>
        <dbReference type="PROSITE" id="PS51532"/>
    </source>
</evidence>
<gene>
    <name evidence="4" type="ORF">g.15831</name>
</gene>
<dbReference type="AlphaFoldDB" id="A0A1B6H2V4"/>
<feature type="domain" description="PITH" evidence="3">
    <location>
        <begin position="115"/>
        <end position="284"/>
    </location>
</feature>